<dbReference type="EMBL" id="JBAFUR010000003">
    <property type="protein sequence ID" value="MFG1253092.1"/>
    <property type="molecule type" value="Genomic_DNA"/>
</dbReference>
<dbReference type="PANTHER" id="PTHR12126:SF11">
    <property type="entry name" value="NADH DEHYDROGENASE [UBIQUINONE] 1 ALPHA SUBCOMPLEX SUBUNIT 9, MITOCHONDRIAL"/>
    <property type="match status" value="1"/>
</dbReference>
<evidence type="ECO:0000259" key="2">
    <source>
        <dbReference type="Pfam" id="PF13460"/>
    </source>
</evidence>
<dbReference type="InterPro" id="IPR051207">
    <property type="entry name" value="ComplexI_NDUFA9_subunit"/>
</dbReference>
<dbReference type="InterPro" id="IPR036291">
    <property type="entry name" value="NAD(P)-bd_dom_sf"/>
</dbReference>
<feature type="transmembrane region" description="Helical" evidence="1">
    <location>
        <begin position="379"/>
        <end position="402"/>
    </location>
</feature>
<accession>A0ABW6ZH08</accession>
<dbReference type="InterPro" id="IPR016040">
    <property type="entry name" value="NAD(P)-bd_dom"/>
</dbReference>
<dbReference type="Pfam" id="PF13781">
    <property type="entry name" value="DoxX_3"/>
    <property type="match status" value="1"/>
</dbReference>
<organism evidence="3 4">
    <name type="scientific">Xanthobacter aminoxidans</name>
    <dbReference type="NCBI Taxonomy" id="186280"/>
    <lineage>
        <taxon>Bacteria</taxon>
        <taxon>Pseudomonadati</taxon>
        <taxon>Pseudomonadota</taxon>
        <taxon>Alphaproteobacteria</taxon>
        <taxon>Hyphomicrobiales</taxon>
        <taxon>Xanthobacteraceae</taxon>
        <taxon>Xanthobacter</taxon>
    </lineage>
</organism>
<evidence type="ECO:0000313" key="4">
    <source>
        <dbReference type="Proteomes" id="UP001604043"/>
    </source>
</evidence>
<evidence type="ECO:0000313" key="3">
    <source>
        <dbReference type="EMBL" id="MFG1253092.1"/>
    </source>
</evidence>
<sequence length="429" mass="44627">MRIIVLGATGLIGSAVLARLASAGHEVVGLARNTETAARTLPKGRFVALDLGTATPEQLARELDSADAVVNAAGLLQDGPGESVARVHVSGMATLIAACHLARVRRVVHISAIGVDTGAPSDFSRTKQQGDALLAASGLDHVILRPSVVVGRRAYGGSALFRGLAALPVFPLFPDTADLQIVQLDDVAEAVAFFVAPGAPADVEMDLAGPERLSLEAVIATYRRWLGFAPARTVRVPGGIARVMYRLGDALGRLGWRPPLRSTVAREIARGATGDPGPWMGMTGIRPQSLADALAAEPAGVQERWFAALYLLKPAIFVLFALFWIVTGLLSLGPAYDAGVALLKEGGAGALAAPLAIGGALADLAIGLGIAVRRTTRMALWAALAVSLLYVVAGTALLPRLWLDPLGPLVKIAPVVMLNLVALAILRDR</sequence>
<dbReference type="Proteomes" id="UP001604043">
    <property type="component" value="Unassembled WGS sequence"/>
</dbReference>
<keyword evidence="4" id="KW-1185">Reference proteome</keyword>
<feature type="domain" description="NAD(P)-binding" evidence="2">
    <location>
        <begin position="7"/>
        <end position="149"/>
    </location>
</feature>
<gene>
    <name evidence="3" type="ORF">V5F30_12865</name>
</gene>
<name>A0ABW6ZH08_9HYPH</name>
<dbReference type="SUPFAM" id="SSF51735">
    <property type="entry name" value="NAD(P)-binding Rossmann-fold domains"/>
    <property type="match status" value="1"/>
</dbReference>
<keyword evidence="1" id="KW-0812">Transmembrane</keyword>
<dbReference type="PRINTS" id="PR01397">
    <property type="entry name" value="DHBDHDRGNASE"/>
</dbReference>
<keyword evidence="1" id="KW-0472">Membrane</keyword>
<evidence type="ECO:0000256" key="1">
    <source>
        <dbReference type="SAM" id="Phobius"/>
    </source>
</evidence>
<feature type="transmembrane region" description="Helical" evidence="1">
    <location>
        <begin position="314"/>
        <end position="336"/>
    </location>
</feature>
<reference evidence="3 4" key="1">
    <citation type="submission" date="2024-02" db="EMBL/GenBank/DDBJ databases">
        <title>Expansion and revision of Xanthobacter and proposal of Roseixanthobacter gen. nov.</title>
        <authorList>
            <person name="Soltysiak M.P.M."/>
            <person name="Jalihal A."/>
            <person name="Ory A."/>
            <person name="Chrisophersen C."/>
            <person name="Lee A.D."/>
            <person name="Boulton J."/>
            <person name="Springer M."/>
        </authorList>
    </citation>
    <scope>NUCLEOTIDE SEQUENCE [LARGE SCALE GENOMIC DNA]</scope>
    <source>
        <strain evidence="3 4">CB5</strain>
    </source>
</reference>
<keyword evidence="1" id="KW-1133">Transmembrane helix</keyword>
<dbReference type="PANTHER" id="PTHR12126">
    <property type="entry name" value="NADH-UBIQUINONE OXIDOREDUCTASE 39 KDA SUBUNIT-RELATED"/>
    <property type="match status" value="1"/>
</dbReference>
<protein>
    <submittedName>
        <fullName evidence="3">SDR family oxidoreductase</fullName>
    </submittedName>
</protein>
<feature type="transmembrane region" description="Helical" evidence="1">
    <location>
        <begin position="348"/>
        <end position="372"/>
    </location>
</feature>
<dbReference type="Gene3D" id="3.40.50.720">
    <property type="entry name" value="NAD(P)-binding Rossmann-like Domain"/>
    <property type="match status" value="1"/>
</dbReference>
<dbReference type="InterPro" id="IPR003560">
    <property type="entry name" value="DHB_DH"/>
</dbReference>
<proteinExistence type="predicted"/>
<dbReference type="RefSeq" id="WP_394009651.1">
    <property type="nucleotide sequence ID" value="NZ_JBAFUR010000003.1"/>
</dbReference>
<dbReference type="Pfam" id="PF13460">
    <property type="entry name" value="NAD_binding_10"/>
    <property type="match status" value="1"/>
</dbReference>
<comment type="caution">
    <text evidence="3">The sequence shown here is derived from an EMBL/GenBank/DDBJ whole genome shotgun (WGS) entry which is preliminary data.</text>
</comment>
<dbReference type="InterPro" id="IPR025695">
    <property type="entry name" value="DoxX-like"/>
</dbReference>
<feature type="transmembrane region" description="Helical" evidence="1">
    <location>
        <begin position="408"/>
        <end position="426"/>
    </location>
</feature>